<feature type="non-terminal residue" evidence="1">
    <location>
        <position position="1"/>
    </location>
</feature>
<comment type="caution">
    <text evidence="1">The sequence shown here is derived from an EMBL/GenBank/DDBJ whole genome shotgun (WGS) entry which is preliminary data.</text>
</comment>
<dbReference type="EMBL" id="LAZR01006555">
    <property type="protein sequence ID" value="KKM91297.1"/>
    <property type="molecule type" value="Genomic_DNA"/>
</dbReference>
<dbReference type="AlphaFoldDB" id="A0A0F9PD80"/>
<protein>
    <submittedName>
        <fullName evidence="1">Uncharacterized protein</fullName>
    </submittedName>
</protein>
<reference evidence="1" key="1">
    <citation type="journal article" date="2015" name="Nature">
        <title>Complex archaea that bridge the gap between prokaryotes and eukaryotes.</title>
        <authorList>
            <person name="Spang A."/>
            <person name="Saw J.H."/>
            <person name="Jorgensen S.L."/>
            <person name="Zaremba-Niedzwiedzka K."/>
            <person name="Martijn J."/>
            <person name="Lind A.E."/>
            <person name="van Eijk R."/>
            <person name="Schleper C."/>
            <person name="Guy L."/>
            <person name="Ettema T.J."/>
        </authorList>
    </citation>
    <scope>NUCLEOTIDE SEQUENCE</scope>
</reference>
<sequence length="67" mass="7929">LYYKSGFHIYKNKHDALDVAWSDSENVVEVKYTGVLAEGLEIDNRKVVVAKRMYVPRREWHEGKKVY</sequence>
<accession>A0A0F9PD80</accession>
<proteinExistence type="predicted"/>
<gene>
    <name evidence="1" type="ORF">LCGC14_1230050</name>
</gene>
<evidence type="ECO:0000313" key="1">
    <source>
        <dbReference type="EMBL" id="KKM91297.1"/>
    </source>
</evidence>
<name>A0A0F9PD80_9ZZZZ</name>
<organism evidence="1">
    <name type="scientific">marine sediment metagenome</name>
    <dbReference type="NCBI Taxonomy" id="412755"/>
    <lineage>
        <taxon>unclassified sequences</taxon>
        <taxon>metagenomes</taxon>
        <taxon>ecological metagenomes</taxon>
    </lineage>
</organism>